<dbReference type="SUPFAM" id="SSF53474">
    <property type="entry name" value="alpha/beta-Hydrolases"/>
    <property type="match status" value="1"/>
</dbReference>
<comment type="subunit">
    <text evidence="5">Binds to both phosphatidylinositol (PI) and phosphatidylinositol 3,5-bisphosphate (PIP2).</text>
</comment>
<dbReference type="GO" id="GO:0046461">
    <property type="term" value="P:neutral lipid catabolic process"/>
    <property type="evidence" value="ECO:0007669"/>
    <property type="project" value="TreeGrafter"/>
</dbReference>
<dbReference type="Proteomes" id="UP000663699">
    <property type="component" value="Chromosome 8"/>
</dbReference>
<reference evidence="18" key="1">
    <citation type="submission" date="2020-06" db="EMBL/GenBank/DDBJ databases">
        <title>Genomes of multiple members of Pneumocystis genus reveal paths to human pathogen Pneumocystis jirovecii.</title>
        <authorList>
            <person name="Cisse O.H."/>
            <person name="Ma L."/>
            <person name="Dekker J."/>
            <person name="Khil P."/>
            <person name="Jo J."/>
            <person name="Brenchley J."/>
            <person name="Blair R."/>
            <person name="Pahar B."/>
            <person name="Chabe M."/>
            <person name="Van Rompay K.A."/>
            <person name="Keesler R."/>
            <person name="Sukura A."/>
            <person name="Hirsch V."/>
            <person name="Kutty G."/>
            <person name="Liu Y."/>
            <person name="Peng L."/>
            <person name="Chen J."/>
            <person name="Song J."/>
            <person name="Weissenbacher-Lang C."/>
            <person name="Xu J."/>
            <person name="Upham N.S."/>
            <person name="Stajich J.E."/>
            <person name="Cuomo C.A."/>
            <person name="Cushion M.T."/>
            <person name="Kovacs J.A."/>
        </authorList>
    </citation>
    <scope>NUCLEOTIDE SEQUENCE</scope>
    <source>
        <strain evidence="18">2A</strain>
    </source>
</reference>
<dbReference type="EMBL" id="CP054539">
    <property type="protein sequence ID" value="QSL65820.1"/>
    <property type="molecule type" value="Genomic_DNA"/>
</dbReference>
<evidence type="ECO:0000256" key="9">
    <source>
        <dbReference type="ARBA" id="ARBA00022801"/>
    </source>
</evidence>
<keyword evidence="7" id="KW-0812">Transmembrane</keyword>
<dbReference type="GO" id="GO:0034496">
    <property type="term" value="P:multivesicular body membrane disassembly"/>
    <property type="evidence" value="ECO:0007669"/>
    <property type="project" value="TreeGrafter"/>
</dbReference>
<keyword evidence="9" id="KW-0378">Hydrolase</keyword>
<evidence type="ECO:0000256" key="17">
    <source>
        <dbReference type="ARBA" id="ARBA00029828"/>
    </source>
</evidence>
<evidence type="ECO:0000256" key="3">
    <source>
        <dbReference type="ARBA" id="ARBA00004343"/>
    </source>
</evidence>
<dbReference type="InterPro" id="IPR029058">
    <property type="entry name" value="AB_hydrolase_fold"/>
</dbReference>
<dbReference type="GO" id="GO:0032585">
    <property type="term" value="C:multivesicular body membrane"/>
    <property type="evidence" value="ECO:0007669"/>
    <property type="project" value="UniProtKB-SubCell"/>
</dbReference>
<protein>
    <recommendedName>
        <fullName evidence="6">triacylglycerol lipase</fullName>
        <ecNumber evidence="6">3.1.1.3</ecNumber>
    </recommendedName>
    <alternativeName>
        <fullName evidence="17">Autophagy-related protein 15</fullName>
    </alternativeName>
</protein>
<organism evidence="18 19">
    <name type="scientific">Pneumocystis wakefieldiae</name>
    <dbReference type="NCBI Taxonomy" id="38082"/>
    <lineage>
        <taxon>Eukaryota</taxon>
        <taxon>Fungi</taxon>
        <taxon>Dikarya</taxon>
        <taxon>Ascomycota</taxon>
        <taxon>Taphrinomycotina</taxon>
        <taxon>Pneumocystomycetes</taxon>
        <taxon>Pneumocystaceae</taxon>
        <taxon>Pneumocystis</taxon>
    </lineage>
</organism>
<comment type="subcellular location">
    <subcellularLocation>
        <location evidence="3">Endosome</location>
        <location evidence="3">Multivesicular body membrane</location>
        <topology evidence="3">Single-pass type II membrane protein</topology>
    </subcellularLocation>
    <subcellularLocation>
        <location evidence="2">Prevacuolar compartment membrane</location>
        <topology evidence="2">Single-pass type II membrane protein</topology>
    </subcellularLocation>
</comment>
<evidence type="ECO:0000256" key="15">
    <source>
        <dbReference type="ARBA" id="ARBA00023136"/>
    </source>
</evidence>
<dbReference type="GO" id="GO:0004806">
    <property type="term" value="F:triacylglycerol lipase activity"/>
    <property type="evidence" value="ECO:0007669"/>
    <property type="project" value="UniProtKB-EC"/>
</dbReference>
<dbReference type="GO" id="GO:0034727">
    <property type="term" value="P:piecemeal microautophagy of the nucleus"/>
    <property type="evidence" value="ECO:0007669"/>
    <property type="project" value="TreeGrafter"/>
</dbReference>
<dbReference type="EC" id="3.1.1.3" evidence="6"/>
<keyword evidence="14" id="KW-0443">Lipid metabolism</keyword>
<evidence type="ECO:0000313" key="19">
    <source>
        <dbReference type="Proteomes" id="UP000663699"/>
    </source>
</evidence>
<evidence type="ECO:0000256" key="12">
    <source>
        <dbReference type="ARBA" id="ARBA00022989"/>
    </source>
</evidence>
<keyword evidence="16" id="KW-0325">Glycoprotein</keyword>
<keyword evidence="11" id="KW-0735">Signal-anchor</keyword>
<dbReference type="GO" id="GO:0006660">
    <property type="term" value="P:phosphatidylserine catabolic process"/>
    <property type="evidence" value="ECO:0007669"/>
    <property type="project" value="TreeGrafter"/>
</dbReference>
<evidence type="ECO:0000256" key="7">
    <source>
        <dbReference type="ARBA" id="ARBA00022692"/>
    </source>
</evidence>
<dbReference type="PANTHER" id="PTHR47175">
    <property type="entry name" value="LIPASE ATG15-RELATED"/>
    <property type="match status" value="1"/>
</dbReference>
<evidence type="ECO:0000256" key="1">
    <source>
        <dbReference type="ARBA" id="ARBA00001024"/>
    </source>
</evidence>
<evidence type="ECO:0000256" key="8">
    <source>
        <dbReference type="ARBA" id="ARBA00022753"/>
    </source>
</evidence>
<evidence type="ECO:0000256" key="4">
    <source>
        <dbReference type="ARBA" id="ARBA00010701"/>
    </source>
</evidence>
<dbReference type="GO" id="GO:0004620">
    <property type="term" value="F:phospholipase activity"/>
    <property type="evidence" value="ECO:0007669"/>
    <property type="project" value="TreeGrafter"/>
</dbReference>
<dbReference type="GO" id="GO:0005775">
    <property type="term" value="C:vacuolar lumen"/>
    <property type="evidence" value="ECO:0007669"/>
    <property type="project" value="TreeGrafter"/>
</dbReference>
<evidence type="ECO:0000256" key="10">
    <source>
        <dbReference type="ARBA" id="ARBA00022963"/>
    </source>
</evidence>
<evidence type="ECO:0000256" key="14">
    <source>
        <dbReference type="ARBA" id="ARBA00023098"/>
    </source>
</evidence>
<evidence type="ECO:0000256" key="6">
    <source>
        <dbReference type="ARBA" id="ARBA00013279"/>
    </source>
</evidence>
<dbReference type="OrthoDB" id="58570at2759"/>
<evidence type="ECO:0000313" key="18">
    <source>
        <dbReference type="EMBL" id="QSL65820.1"/>
    </source>
</evidence>
<keyword evidence="12" id="KW-1133">Transmembrane helix</keyword>
<keyword evidence="13" id="KW-0072">Autophagy</keyword>
<name>A0A899FPE0_9ASCO</name>
<comment type="similarity">
    <text evidence="4">Belongs to the AB hydrolase superfamily. Lipase family.</text>
</comment>
<accession>A0A899FPE0</accession>
<proteinExistence type="inferred from homology"/>
<dbReference type="AlphaFoldDB" id="A0A899FPE0"/>
<keyword evidence="8" id="KW-0967">Endosome</keyword>
<evidence type="ECO:0000256" key="16">
    <source>
        <dbReference type="ARBA" id="ARBA00023180"/>
    </source>
</evidence>
<keyword evidence="15" id="KW-0472">Membrane</keyword>
<evidence type="ECO:0000256" key="5">
    <source>
        <dbReference type="ARBA" id="ARBA00011137"/>
    </source>
</evidence>
<dbReference type="PANTHER" id="PTHR47175:SF2">
    <property type="entry name" value="LIPASE ATG15-RELATED"/>
    <property type="match status" value="1"/>
</dbReference>
<sequence length="132" mass="14902">MDMIKKRFSSLHHNVNSSIFFDWDLVDVDIPNIEDKETVINMAEIASNAYIEIPNTGDWEDVGGGLDVIDDDSWNKTALHGHVFIDDQNKTVIIALKGTSPELFGVYNPSTGMNDKINVYFKYNFESLRNSG</sequence>
<dbReference type="InterPro" id="IPR050805">
    <property type="entry name" value="ATG15_Lipase"/>
</dbReference>
<comment type="catalytic activity">
    <reaction evidence="1">
        <text>a triacylglycerol + H2O = a diacylglycerol + a fatty acid + H(+)</text>
        <dbReference type="Rhea" id="RHEA:12044"/>
        <dbReference type="ChEBI" id="CHEBI:15377"/>
        <dbReference type="ChEBI" id="CHEBI:15378"/>
        <dbReference type="ChEBI" id="CHEBI:17855"/>
        <dbReference type="ChEBI" id="CHEBI:18035"/>
        <dbReference type="ChEBI" id="CHEBI:28868"/>
        <dbReference type="EC" id="3.1.1.3"/>
    </reaction>
</comment>
<keyword evidence="10" id="KW-0442">Lipid degradation</keyword>
<gene>
    <name evidence="18" type="ORF">MERGE_000098</name>
</gene>
<evidence type="ECO:0000256" key="11">
    <source>
        <dbReference type="ARBA" id="ARBA00022968"/>
    </source>
</evidence>
<evidence type="ECO:0000256" key="2">
    <source>
        <dbReference type="ARBA" id="ARBA00004270"/>
    </source>
</evidence>
<keyword evidence="19" id="KW-1185">Reference proteome</keyword>
<evidence type="ECO:0000256" key="13">
    <source>
        <dbReference type="ARBA" id="ARBA00023006"/>
    </source>
</evidence>